<dbReference type="InterPro" id="IPR025507">
    <property type="entry name" value="DUF4394"/>
</dbReference>
<keyword evidence="5" id="KW-1185">Reference proteome</keyword>
<evidence type="ECO:0000259" key="3">
    <source>
        <dbReference type="Pfam" id="PF14339"/>
    </source>
</evidence>
<dbReference type="SUPFAM" id="SSF50969">
    <property type="entry name" value="YVTN repeat-like/Quinoprotein amine dehydrogenase"/>
    <property type="match status" value="1"/>
</dbReference>
<reference evidence="4 5" key="1">
    <citation type="journal article" date="2011" name="J. Bacteriol.">
        <title>Genome sequence of Methyloversatilis universalis FAM5T, a methylotrophic representative of the order Rhodocyclales.</title>
        <authorList>
            <person name="Kittichotirat W."/>
            <person name="Good N.M."/>
            <person name="Hall R."/>
            <person name="Bringel F."/>
            <person name="Lajus A."/>
            <person name="Medigue C."/>
            <person name="Smalley N.E."/>
            <person name="Beck D."/>
            <person name="Bumgarner R."/>
            <person name="Vuilleumier S."/>
            <person name="Kalyuzhnaya M.G."/>
        </authorList>
    </citation>
    <scope>NUCLEOTIDE SEQUENCE [LARGE SCALE GENOMIC DNA]</scope>
    <source>
        <strain evidence="5">ATCC BAA-1314 / JCM 13912 / FAM5</strain>
    </source>
</reference>
<dbReference type="RefSeq" id="WP_008064162.1">
    <property type="nucleotide sequence ID" value="NZ_AFHG01000058.1"/>
</dbReference>
<accession>F5RH32</accession>
<evidence type="ECO:0000313" key="4">
    <source>
        <dbReference type="EMBL" id="EGK70236.1"/>
    </source>
</evidence>
<gene>
    <name evidence="4" type="ORF">METUNv1_03624</name>
</gene>
<dbReference type="eggNOG" id="COG2931">
    <property type="taxonomic scope" value="Bacteria"/>
</dbReference>
<feature type="signal peptide" evidence="2">
    <location>
        <begin position="1"/>
        <end position="31"/>
    </location>
</feature>
<dbReference type="Pfam" id="PF14339">
    <property type="entry name" value="DUF4394"/>
    <property type="match status" value="1"/>
</dbReference>
<evidence type="ECO:0000256" key="1">
    <source>
        <dbReference type="SAM" id="MobiDB-lite"/>
    </source>
</evidence>
<organism evidence="4 5">
    <name type="scientific">Methyloversatilis universalis (strain ATCC BAA-1314 / DSM 25237 / JCM 13912 / CCUG 52030 / FAM5)</name>
    <dbReference type="NCBI Taxonomy" id="1000565"/>
    <lineage>
        <taxon>Bacteria</taxon>
        <taxon>Pseudomonadati</taxon>
        <taxon>Pseudomonadota</taxon>
        <taxon>Betaproteobacteria</taxon>
        <taxon>Nitrosomonadales</taxon>
        <taxon>Sterolibacteriaceae</taxon>
        <taxon>Methyloversatilis</taxon>
    </lineage>
</organism>
<proteinExistence type="predicted"/>
<comment type="caution">
    <text evidence="4">The sequence shown here is derived from an EMBL/GenBank/DDBJ whole genome shotgun (WGS) entry which is preliminary data.</text>
</comment>
<evidence type="ECO:0000256" key="2">
    <source>
        <dbReference type="SAM" id="SignalP"/>
    </source>
</evidence>
<sequence>MPRHAPPYHRTRPTALAAALLASATGLTACAHRPADVPGTPRKELVRAVTQDHRLISFNAGQPGRLLSDLKLSGLASGETVLGIDYRVAKGDLYALGSSGRVFRVDVGTGALTPVGTRPFAIPLEGRRFGFDFNPAADRIRIVSDAGQNLRAHPDSGELVDGSADQPGLQPDGQLQYADGDAHAGVAPQIVAAGYTYNKDNEKITTNYAIDAATGTLVRQGSVEGAQPVVSPNLGRLFTVGGLGVGPVTDAHFDIADLNNAALAALSTAGDASVQLYEIDLKSGRATRIGRVADGQPLRGIAIEP</sequence>
<dbReference type="EMBL" id="AFHG01000058">
    <property type="protein sequence ID" value="EGK70236.1"/>
    <property type="molecule type" value="Genomic_DNA"/>
</dbReference>
<feature type="chain" id="PRO_5003325955" description="DUF4394 domain-containing protein" evidence="2">
    <location>
        <begin position="32"/>
        <end position="305"/>
    </location>
</feature>
<dbReference type="Proteomes" id="UP000005019">
    <property type="component" value="Unassembled WGS sequence"/>
</dbReference>
<dbReference type="STRING" id="1000565.METUNv1_03624"/>
<dbReference type="AlphaFoldDB" id="F5RH32"/>
<feature type="domain" description="DUF4394" evidence="3">
    <location>
        <begin position="54"/>
        <end position="302"/>
    </location>
</feature>
<keyword evidence="2" id="KW-0732">Signal</keyword>
<name>F5RH32_METUF</name>
<evidence type="ECO:0000313" key="5">
    <source>
        <dbReference type="Proteomes" id="UP000005019"/>
    </source>
</evidence>
<dbReference type="InterPro" id="IPR011044">
    <property type="entry name" value="Quino_amine_DH_bsu"/>
</dbReference>
<protein>
    <recommendedName>
        <fullName evidence="3">DUF4394 domain-containing protein</fullName>
    </recommendedName>
</protein>
<dbReference type="PROSITE" id="PS51257">
    <property type="entry name" value="PROKAR_LIPOPROTEIN"/>
    <property type="match status" value="1"/>
</dbReference>
<feature type="region of interest" description="Disordered" evidence="1">
    <location>
        <begin position="158"/>
        <end position="178"/>
    </location>
</feature>